<dbReference type="EMBL" id="BQKI01000009">
    <property type="protein sequence ID" value="GJN01411.1"/>
    <property type="molecule type" value="Genomic_DNA"/>
</dbReference>
<sequence length="132" mass="14821">MFEDSWNDLVSEGLMDGEKMDSFNVPVYAPTLEEFREVVDADGSFRINRLELVMGSPPVVEHADDPVAVSRAVASNERSILGALVDAHVGKAFCDELFHRLQRRAEQRAHELMAQMRFPHVVSSLSFKSDTN</sequence>
<evidence type="ECO:0000256" key="1">
    <source>
        <dbReference type="ARBA" id="ARBA00008908"/>
    </source>
</evidence>
<name>A0AAV5CTH2_ELECO</name>
<dbReference type="InterPro" id="IPR029063">
    <property type="entry name" value="SAM-dependent_MTases_sf"/>
</dbReference>
<organism evidence="2 3">
    <name type="scientific">Eleusine coracana subsp. coracana</name>
    <dbReference type="NCBI Taxonomy" id="191504"/>
    <lineage>
        <taxon>Eukaryota</taxon>
        <taxon>Viridiplantae</taxon>
        <taxon>Streptophyta</taxon>
        <taxon>Embryophyta</taxon>
        <taxon>Tracheophyta</taxon>
        <taxon>Spermatophyta</taxon>
        <taxon>Magnoliopsida</taxon>
        <taxon>Liliopsida</taxon>
        <taxon>Poales</taxon>
        <taxon>Poaceae</taxon>
        <taxon>PACMAD clade</taxon>
        <taxon>Chloridoideae</taxon>
        <taxon>Cynodonteae</taxon>
        <taxon>Eleusininae</taxon>
        <taxon>Eleusine</taxon>
    </lineage>
</organism>
<keyword evidence="3" id="KW-1185">Reference proteome</keyword>
<dbReference type="Gene3D" id="1.10.1200.220">
    <property type="match status" value="2"/>
</dbReference>
<dbReference type="InterPro" id="IPR005299">
    <property type="entry name" value="MeTrfase_7"/>
</dbReference>
<accession>A0AAV5CTH2</accession>
<dbReference type="AlphaFoldDB" id="A0AAV5CTH2"/>
<proteinExistence type="inferred from homology"/>
<dbReference type="GO" id="GO:0008168">
    <property type="term" value="F:methyltransferase activity"/>
    <property type="evidence" value="ECO:0007669"/>
    <property type="project" value="InterPro"/>
</dbReference>
<evidence type="ECO:0000313" key="2">
    <source>
        <dbReference type="EMBL" id="GJN01411.1"/>
    </source>
</evidence>
<comment type="caution">
    <text evidence="2">The sequence shown here is derived from an EMBL/GenBank/DDBJ whole genome shotgun (WGS) entry which is preliminary data.</text>
</comment>
<dbReference type="Pfam" id="PF03492">
    <property type="entry name" value="Methyltransf_7"/>
    <property type="match status" value="1"/>
</dbReference>
<protein>
    <submittedName>
        <fullName evidence="2">Uncharacterized protein</fullName>
    </submittedName>
</protein>
<reference evidence="2" key="1">
    <citation type="journal article" date="2018" name="DNA Res.">
        <title>Multiple hybrid de novo genome assembly of finger millet, an orphan allotetraploid crop.</title>
        <authorList>
            <person name="Hatakeyama M."/>
            <person name="Aluri S."/>
            <person name="Balachadran M.T."/>
            <person name="Sivarajan S.R."/>
            <person name="Patrignani A."/>
            <person name="Gruter S."/>
            <person name="Poveda L."/>
            <person name="Shimizu-Inatsugi R."/>
            <person name="Baeten J."/>
            <person name="Francoijs K.J."/>
            <person name="Nataraja K.N."/>
            <person name="Reddy Y.A.N."/>
            <person name="Phadnis S."/>
            <person name="Ravikumar R.L."/>
            <person name="Schlapbach R."/>
            <person name="Sreeman S.M."/>
            <person name="Shimizu K.K."/>
        </authorList>
    </citation>
    <scope>NUCLEOTIDE SEQUENCE</scope>
</reference>
<dbReference type="Proteomes" id="UP001054889">
    <property type="component" value="Unassembled WGS sequence"/>
</dbReference>
<dbReference type="PANTHER" id="PTHR31009">
    <property type="entry name" value="S-ADENOSYL-L-METHIONINE:CARBOXYL METHYLTRANSFERASE FAMILY PROTEIN"/>
    <property type="match status" value="1"/>
</dbReference>
<dbReference type="SUPFAM" id="SSF53335">
    <property type="entry name" value="S-adenosyl-L-methionine-dependent methyltransferases"/>
    <property type="match status" value="1"/>
</dbReference>
<gene>
    <name evidence="2" type="primary">ga18677</name>
    <name evidence="2" type="ORF">PR202_ga18677</name>
</gene>
<reference evidence="2" key="2">
    <citation type="submission" date="2021-12" db="EMBL/GenBank/DDBJ databases">
        <title>Resequencing data analysis of finger millet.</title>
        <authorList>
            <person name="Hatakeyama M."/>
            <person name="Aluri S."/>
            <person name="Balachadran M.T."/>
            <person name="Sivarajan S.R."/>
            <person name="Poveda L."/>
            <person name="Shimizu-Inatsugi R."/>
            <person name="Schlapbach R."/>
            <person name="Sreeman S.M."/>
            <person name="Shimizu K.K."/>
        </authorList>
    </citation>
    <scope>NUCLEOTIDE SEQUENCE</scope>
</reference>
<evidence type="ECO:0000313" key="3">
    <source>
        <dbReference type="Proteomes" id="UP001054889"/>
    </source>
</evidence>
<comment type="similarity">
    <text evidence="1">Belongs to the methyltransferase superfamily. Type-7 methyltransferase family. SABATH subfamily.</text>
</comment>